<name>A0AAD9E616_9TELE</name>
<sequence>MRPSLCDLLLEVRCSPTKPCGKGSKRKQDDMDDDDEEEEQLSWVEVLTTQNLADEDHSADPDYEASRNLGPVSEVETDSEEYQSHNETESDLEVEKGVVVIKDLETVRVPLPPQTICTQYKSQGNSFAGIVMAEWRVNGAVARTLPSTQREPAAGNEGCEREPGHARFPPDTPVLTQSAPLYPESQAGADSPREAPCPMPTGVGGRNCKPSRKTHVPPTTTARTQERDRRPAGHVRAETLLGLC</sequence>
<feature type="region of interest" description="Disordered" evidence="1">
    <location>
        <begin position="16"/>
        <end position="91"/>
    </location>
</feature>
<dbReference type="AlphaFoldDB" id="A0AAD9E616"/>
<accession>A0AAD9E616</accession>
<protein>
    <submittedName>
        <fullName evidence="2">Uncharacterized protein</fullName>
    </submittedName>
</protein>
<feature type="compositionally biased region" description="Basic and acidic residues" evidence="1">
    <location>
        <begin position="82"/>
        <end position="91"/>
    </location>
</feature>
<evidence type="ECO:0000256" key="1">
    <source>
        <dbReference type="SAM" id="MobiDB-lite"/>
    </source>
</evidence>
<evidence type="ECO:0000313" key="2">
    <source>
        <dbReference type="EMBL" id="KAK1805728.1"/>
    </source>
</evidence>
<dbReference type="Proteomes" id="UP001239994">
    <property type="component" value="Unassembled WGS sequence"/>
</dbReference>
<evidence type="ECO:0000313" key="3">
    <source>
        <dbReference type="Proteomes" id="UP001239994"/>
    </source>
</evidence>
<comment type="caution">
    <text evidence="2">The sequence shown here is derived from an EMBL/GenBank/DDBJ whole genome shotgun (WGS) entry which is preliminary data.</text>
</comment>
<feature type="compositionally biased region" description="Acidic residues" evidence="1">
    <location>
        <begin position="30"/>
        <end position="40"/>
    </location>
</feature>
<organism evidence="2 3">
    <name type="scientific">Electrophorus voltai</name>
    <dbReference type="NCBI Taxonomy" id="2609070"/>
    <lineage>
        <taxon>Eukaryota</taxon>
        <taxon>Metazoa</taxon>
        <taxon>Chordata</taxon>
        <taxon>Craniata</taxon>
        <taxon>Vertebrata</taxon>
        <taxon>Euteleostomi</taxon>
        <taxon>Actinopterygii</taxon>
        <taxon>Neopterygii</taxon>
        <taxon>Teleostei</taxon>
        <taxon>Ostariophysi</taxon>
        <taxon>Gymnotiformes</taxon>
        <taxon>Gymnotoidei</taxon>
        <taxon>Gymnotidae</taxon>
        <taxon>Electrophorus</taxon>
    </lineage>
</organism>
<gene>
    <name evidence="2" type="ORF">P4O66_001990</name>
</gene>
<feature type="compositionally biased region" description="Basic and acidic residues" evidence="1">
    <location>
        <begin position="224"/>
        <end position="235"/>
    </location>
</feature>
<keyword evidence="3" id="KW-1185">Reference proteome</keyword>
<reference evidence="2" key="1">
    <citation type="submission" date="2023-03" db="EMBL/GenBank/DDBJ databases">
        <title>Electrophorus voltai genome.</title>
        <authorList>
            <person name="Bian C."/>
        </authorList>
    </citation>
    <scope>NUCLEOTIDE SEQUENCE</scope>
    <source>
        <strain evidence="2">CB-2022</strain>
        <tissue evidence="2">Muscle</tissue>
    </source>
</reference>
<dbReference type="EMBL" id="JAROKS010000002">
    <property type="protein sequence ID" value="KAK1805728.1"/>
    <property type="molecule type" value="Genomic_DNA"/>
</dbReference>
<feature type="region of interest" description="Disordered" evidence="1">
    <location>
        <begin position="146"/>
        <end position="235"/>
    </location>
</feature>
<proteinExistence type="predicted"/>